<dbReference type="Gene3D" id="6.10.140.2220">
    <property type="match status" value="1"/>
</dbReference>
<gene>
    <name evidence="7" type="ORF">EIP91_009577</name>
</gene>
<evidence type="ECO:0000313" key="7">
    <source>
        <dbReference type="EMBL" id="TCD68863.1"/>
    </source>
</evidence>
<feature type="region of interest" description="Disordered" evidence="5">
    <location>
        <begin position="284"/>
        <end position="307"/>
    </location>
</feature>
<keyword evidence="8" id="KW-1185">Reference proteome</keyword>
<dbReference type="Proteomes" id="UP000292702">
    <property type="component" value="Unassembled WGS sequence"/>
</dbReference>
<sequence>MTAPGRVLEHVAAEIDVDTYARFGDSFSVYHSLRYNCCYSYKEESANFSSNVQMFQQDLKARSGNQVLSSAMAGNPGDAIEAGIRLWSGCTLEKNQDRAMEWWVRVALDKHSSGTPAPRRLRVHALSCLAYAQWELKTLPDDEPGVWNIDSVYRAAVFADDCVSLGFVSPIVLQIGAKIRELMKVPQIPEARHPRFKNLEFLWEAIDARDKEVQKAKQKRDTKVARAPTAYVCAAKGCGIEGTRKSALLKCAGKCPPEMKPSYCSKECQKADWKRHKPVCIGKSKDAVNQPASPTASRDITSVSDDIDLPLRTDGREVSIEVPNPQGGSTMMTTRTLEPRVLRDIRELAEQRALEKQAL</sequence>
<evidence type="ECO:0000256" key="3">
    <source>
        <dbReference type="ARBA" id="ARBA00022833"/>
    </source>
</evidence>
<evidence type="ECO:0000256" key="2">
    <source>
        <dbReference type="ARBA" id="ARBA00022771"/>
    </source>
</evidence>
<accession>A0A4R0RP19</accession>
<dbReference type="PROSITE" id="PS50865">
    <property type="entry name" value="ZF_MYND_2"/>
    <property type="match status" value="1"/>
</dbReference>
<keyword evidence="1" id="KW-0479">Metal-binding</keyword>
<name>A0A4R0RP19_9APHY</name>
<dbReference type="Pfam" id="PF01753">
    <property type="entry name" value="zf-MYND"/>
    <property type="match status" value="1"/>
</dbReference>
<protein>
    <recommendedName>
        <fullName evidence="6">MYND-type domain-containing protein</fullName>
    </recommendedName>
</protein>
<dbReference type="EMBL" id="RWJN01000055">
    <property type="protein sequence ID" value="TCD68863.1"/>
    <property type="molecule type" value="Genomic_DNA"/>
</dbReference>
<dbReference type="GO" id="GO:0008270">
    <property type="term" value="F:zinc ion binding"/>
    <property type="evidence" value="ECO:0007669"/>
    <property type="project" value="UniProtKB-KW"/>
</dbReference>
<proteinExistence type="predicted"/>
<evidence type="ECO:0000313" key="8">
    <source>
        <dbReference type="Proteomes" id="UP000292702"/>
    </source>
</evidence>
<dbReference type="STRING" id="92696.A0A4R0RP19"/>
<evidence type="ECO:0000256" key="5">
    <source>
        <dbReference type="SAM" id="MobiDB-lite"/>
    </source>
</evidence>
<feature type="domain" description="MYND-type" evidence="6">
    <location>
        <begin position="235"/>
        <end position="280"/>
    </location>
</feature>
<keyword evidence="3" id="KW-0862">Zinc</keyword>
<dbReference type="OrthoDB" id="432970at2759"/>
<dbReference type="InterPro" id="IPR002893">
    <property type="entry name" value="Znf_MYND"/>
</dbReference>
<feature type="compositionally biased region" description="Polar residues" evidence="5">
    <location>
        <begin position="290"/>
        <end position="304"/>
    </location>
</feature>
<reference evidence="7 8" key="1">
    <citation type="submission" date="2018-11" db="EMBL/GenBank/DDBJ databases">
        <title>Genome assembly of Steccherinum ochraceum LE-BIN_3174, the white-rot fungus of the Steccherinaceae family (The Residual Polyporoid clade, Polyporales, Basidiomycota).</title>
        <authorList>
            <person name="Fedorova T.V."/>
            <person name="Glazunova O.A."/>
            <person name="Landesman E.O."/>
            <person name="Moiseenko K.V."/>
            <person name="Psurtseva N.V."/>
            <person name="Savinova O.S."/>
            <person name="Shakhova N.V."/>
            <person name="Tyazhelova T.V."/>
            <person name="Vasina D.V."/>
        </authorList>
    </citation>
    <scope>NUCLEOTIDE SEQUENCE [LARGE SCALE GENOMIC DNA]</scope>
    <source>
        <strain evidence="7 8">LE-BIN_3174</strain>
    </source>
</reference>
<dbReference type="SUPFAM" id="SSF144232">
    <property type="entry name" value="HIT/MYND zinc finger-like"/>
    <property type="match status" value="1"/>
</dbReference>
<evidence type="ECO:0000259" key="6">
    <source>
        <dbReference type="PROSITE" id="PS50865"/>
    </source>
</evidence>
<evidence type="ECO:0000256" key="1">
    <source>
        <dbReference type="ARBA" id="ARBA00022723"/>
    </source>
</evidence>
<evidence type="ECO:0000256" key="4">
    <source>
        <dbReference type="PROSITE-ProRule" id="PRU00134"/>
    </source>
</evidence>
<comment type="caution">
    <text evidence="7">The sequence shown here is derived from an EMBL/GenBank/DDBJ whole genome shotgun (WGS) entry which is preliminary data.</text>
</comment>
<dbReference type="AlphaFoldDB" id="A0A4R0RP19"/>
<keyword evidence="2 4" id="KW-0863">Zinc-finger</keyword>
<organism evidence="7 8">
    <name type="scientific">Steccherinum ochraceum</name>
    <dbReference type="NCBI Taxonomy" id="92696"/>
    <lineage>
        <taxon>Eukaryota</taxon>
        <taxon>Fungi</taxon>
        <taxon>Dikarya</taxon>
        <taxon>Basidiomycota</taxon>
        <taxon>Agaricomycotina</taxon>
        <taxon>Agaricomycetes</taxon>
        <taxon>Polyporales</taxon>
        <taxon>Steccherinaceae</taxon>
        <taxon>Steccherinum</taxon>
    </lineage>
</organism>